<keyword evidence="4" id="KW-1185">Reference proteome</keyword>
<dbReference type="SUPFAM" id="SSF55961">
    <property type="entry name" value="Bet v1-like"/>
    <property type="match status" value="1"/>
</dbReference>
<evidence type="ECO:0000313" key="3">
    <source>
        <dbReference type="EMBL" id="MBD8016086.1"/>
    </source>
</evidence>
<dbReference type="Proteomes" id="UP000658980">
    <property type="component" value="Unassembled WGS sequence"/>
</dbReference>
<dbReference type="InterPro" id="IPR023393">
    <property type="entry name" value="START-like_dom_sf"/>
</dbReference>
<gene>
    <name evidence="3" type="ORF">H9630_14745</name>
</gene>
<evidence type="ECO:0000313" key="4">
    <source>
        <dbReference type="Proteomes" id="UP000658980"/>
    </source>
</evidence>
<organism evidence="3 4">
    <name type="scientific">Planococcus wigleyi</name>
    <dbReference type="NCBI Taxonomy" id="2762216"/>
    <lineage>
        <taxon>Bacteria</taxon>
        <taxon>Bacillati</taxon>
        <taxon>Bacillota</taxon>
        <taxon>Bacilli</taxon>
        <taxon>Bacillales</taxon>
        <taxon>Caryophanaceae</taxon>
        <taxon>Planococcus</taxon>
    </lineage>
</organism>
<evidence type="ECO:0000259" key="2">
    <source>
        <dbReference type="Pfam" id="PF08327"/>
    </source>
</evidence>
<accession>A0ABR8WHB4</accession>
<name>A0ABR8WHB4_9BACL</name>
<dbReference type="InterPro" id="IPR013538">
    <property type="entry name" value="ASHA1/2-like_C"/>
</dbReference>
<protein>
    <submittedName>
        <fullName evidence="3">SRPBCC domain-containing protein</fullName>
    </submittedName>
</protein>
<sequence>MPHPSNNRIDSASRVILASPKAIYQAFLDPEALSSWLPPKGMSARIDMFEPRQGGSYKLTLVYEADHSNPGKTSDHTDVSQGRFLELVPDTKIVLAGQFDSEDPAFAGEMIQTWYLEAVLEGTKVTIVCENVPEGIRKEDHDEGLGSTLENLAQFIEVQTG</sequence>
<dbReference type="Gene3D" id="3.30.530.20">
    <property type="match status" value="1"/>
</dbReference>
<proteinExistence type="inferred from homology"/>
<comment type="similarity">
    <text evidence="1">Belongs to the AHA1 family.</text>
</comment>
<feature type="domain" description="Activator of Hsp90 ATPase homologue 1/2-like C-terminal" evidence="2">
    <location>
        <begin position="18"/>
        <end position="156"/>
    </location>
</feature>
<reference evidence="3 4" key="1">
    <citation type="submission" date="2020-08" db="EMBL/GenBank/DDBJ databases">
        <title>A Genomic Blueprint of the Chicken Gut Microbiome.</title>
        <authorList>
            <person name="Gilroy R."/>
            <person name="Ravi A."/>
            <person name="Getino M."/>
            <person name="Pursley I."/>
            <person name="Horton D.L."/>
            <person name="Alikhan N.-F."/>
            <person name="Baker D."/>
            <person name="Gharbi K."/>
            <person name="Hall N."/>
            <person name="Watson M."/>
            <person name="Adriaenssens E.M."/>
            <person name="Foster-Nyarko E."/>
            <person name="Jarju S."/>
            <person name="Secka A."/>
            <person name="Antonio M."/>
            <person name="Oren A."/>
            <person name="Chaudhuri R."/>
            <person name="La Ragione R.M."/>
            <person name="Hildebrand F."/>
            <person name="Pallen M.J."/>
        </authorList>
    </citation>
    <scope>NUCLEOTIDE SEQUENCE [LARGE SCALE GENOMIC DNA]</scope>
    <source>
        <strain evidence="3 4">Sa1BUA13</strain>
    </source>
</reference>
<evidence type="ECO:0000256" key="1">
    <source>
        <dbReference type="ARBA" id="ARBA00006817"/>
    </source>
</evidence>
<dbReference type="RefSeq" id="WP_191716257.1">
    <property type="nucleotide sequence ID" value="NZ_JACSPU010000005.1"/>
</dbReference>
<dbReference type="EMBL" id="JACSPU010000005">
    <property type="protein sequence ID" value="MBD8016086.1"/>
    <property type="molecule type" value="Genomic_DNA"/>
</dbReference>
<dbReference type="Pfam" id="PF08327">
    <property type="entry name" value="AHSA1"/>
    <property type="match status" value="1"/>
</dbReference>
<comment type="caution">
    <text evidence="3">The sequence shown here is derived from an EMBL/GenBank/DDBJ whole genome shotgun (WGS) entry which is preliminary data.</text>
</comment>